<sequence length="140" mass="13839">MKSLVIAGSAAALLLFTACSSQDSASTAGDTHVKLGASEIGPVASVDCQTAEGITTITIDAPQETTLVVTDADNQELQSVSIGEPGSDGPALIALGGVSAPSEVSRDGNKFTVKGSGTGSESGDAAVADEVPFEIEVTCP</sequence>
<keyword evidence="4" id="KW-0564">Palmitate</keyword>
<gene>
    <name evidence="6" type="ORF">MCNF_53730</name>
</gene>
<dbReference type="Pfam" id="PF05481">
    <property type="entry name" value="Myco_19_kDa"/>
    <property type="match status" value="1"/>
</dbReference>
<keyword evidence="3" id="KW-0472">Membrane</keyword>
<evidence type="ECO:0000256" key="5">
    <source>
        <dbReference type="ARBA" id="ARBA00023288"/>
    </source>
</evidence>
<name>A0A7I7Y509_9MYCO</name>
<keyword evidence="7" id="KW-1185">Reference proteome</keyword>
<dbReference type="OrthoDB" id="4625136at2"/>
<dbReference type="PROSITE" id="PS51257">
    <property type="entry name" value="PROKAR_LIPOPROTEIN"/>
    <property type="match status" value="1"/>
</dbReference>
<protein>
    <submittedName>
        <fullName evidence="6">Uncharacterized protein</fullName>
    </submittedName>
</protein>
<dbReference type="RefSeq" id="WP_085154310.1">
    <property type="nucleotide sequence ID" value="NZ_AP022612.1"/>
</dbReference>
<keyword evidence="1" id="KW-1003">Cell membrane</keyword>
<proteinExistence type="predicted"/>
<evidence type="ECO:0000256" key="3">
    <source>
        <dbReference type="ARBA" id="ARBA00023136"/>
    </source>
</evidence>
<dbReference type="AlphaFoldDB" id="A0A7I7Y509"/>
<dbReference type="Proteomes" id="UP000466931">
    <property type="component" value="Chromosome"/>
</dbReference>
<dbReference type="InterPro" id="IPR008691">
    <property type="entry name" value="LpqH"/>
</dbReference>
<keyword evidence="5" id="KW-0449">Lipoprotein</keyword>
<evidence type="ECO:0000313" key="7">
    <source>
        <dbReference type="Proteomes" id="UP000466931"/>
    </source>
</evidence>
<dbReference type="EMBL" id="AP022612">
    <property type="protein sequence ID" value="BBZ36768.1"/>
    <property type="molecule type" value="Genomic_DNA"/>
</dbReference>
<evidence type="ECO:0000256" key="2">
    <source>
        <dbReference type="ARBA" id="ARBA00022729"/>
    </source>
</evidence>
<accession>A0A7I7Y509</accession>
<evidence type="ECO:0000256" key="4">
    <source>
        <dbReference type="ARBA" id="ARBA00023139"/>
    </source>
</evidence>
<reference evidence="6" key="1">
    <citation type="journal article" date="2019" name="Emerg. Microbes Infect.">
        <title>Comprehensive subspecies identification of 175 nontuberculous mycobacteria species based on 7547 genomic profiles.</title>
        <authorList>
            <person name="Matsumoto Y."/>
            <person name="Kinjo T."/>
            <person name="Motooka D."/>
            <person name="Nabeya D."/>
            <person name="Jung N."/>
            <person name="Uechi K."/>
            <person name="Horii T."/>
            <person name="Iida T."/>
            <person name="Fujita J."/>
            <person name="Nakamura S."/>
        </authorList>
    </citation>
    <scope>NUCLEOTIDE SEQUENCE [LARGE SCALE GENOMIC DNA]</scope>
    <source>
        <strain evidence="6">JCM 13671</strain>
    </source>
</reference>
<organism evidence="6 7">
    <name type="scientific">Mycolicibacterium confluentis</name>
    <dbReference type="NCBI Taxonomy" id="28047"/>
    <lineage>
        <taxon>Bacteria</taxon>
        <taxon>Bacillati</taxon>
        <taxon>Actinomycetota</taxon>
        <taxon>Actinomycetes</taxon>
        <taxon>Mycobacteriales</taxon>
        <taxon>Mycobacteriaceae</taxon>
        <taxon>Mycolicibacterium</taxon>
    </lineage>
</organism>
<dbReference type="GO" id="GO:0016020">
    <property type="term" value="C:membrane"/>
    <property type="evidence" value="ECO:0007669"/>
    <property type="project" value="InterPro"/>
</dbReference>
<keyword evidence="2" id="KW-0732">Signal</keyword>
<evidence type="ECO:0000313" key="6">
    <source>
        <dbReference type="EMBL" id="BBZ36768.1"/>
    </source>
</evidence>
<reference evidence="6" key="2">
    <citation type="submission" date="2020-02" db="EMBL/GenBank/DDBJ databases">
        <authorList>
            <person name="Matsumoto Y."/>
            <person name="Motooka D."/>
            <person name="Nakamura S."/>
        </authorList>
    </citation>
    <scope>NUCLEOTIDE SEQUENCE</scope>
    <source>
        <strain evidence="6">JCM 13671</strain>
    </source>
</reference>
<evidence type="ECO:0000256" key="1">
    <source>
        <dbReference type="ARBA" id="ARBA00022475"/>
    </source>
</evidence>